<evidence type="ECO:0000256" key="1">
    <source>
        <dbReference type="SAM" id="SignalP"/>
    </source>
</evidence>
<dbReference type="PROSITE" id="PS51257">
    <property type="entry name" value="PROKAR_LIPOPROTEIN"/>
    <property type="match status" value="1"/>
</dbReference>
<name>A0A6B0UAL2_IXORI</name>
<evidence type="ECO:0000313" key="2">
    <source>
        <dbReference type="EMBL" id="MXU83083.1"/>
    </source>
</evidence>
<accession>A0A6B0UAL2</accession>
<proteinExistence type="predicted"/>
<reference evidence="2" key="1">
    <citation type="submission" date="2019-12" db="EMBL/GenBank/DDBJ databases">
        <title>An insight into the sialome of adult female Ixodes ricinus ticks feeding for 6 days.</title>
        <authorList>
            <person name="Perner J."/>
            <person name="Ribeiro J.M.C."/>
        </authorList>
    </citation>
    <scope>NUCLEOTIDE SEQUENCE</scope>
    <source>
        <strain evidence="2">Semi-engorged</strain>
        <tissue evidence="2">Salivary glands</tissue>
    </source>
</reference>
<feature type="chain" id="PRO_5025412105" evidence="1">
    <location>
        <begin position="24"/>
        <end position="73"/>
    </location>
</feature>
<keyword evidence="1" id="KW-0732">Signal</keyword>
<protein>
    <submittedName>
        <fullName evidence="2">Putative secreted protein</fullName>
    </submittedName>
</protein>
<sequence>MTKNASSFFSLCLSMSFLSCSNSRNDSLWLMAYSNTIPSAWDRWAFETSAHEESTPAESKNCTFSFPPRSLSM</sequence>
<dbReference type="AlphaFoldDB" id="A0A6B0UAL2"/>
<feature type="signal peptide" evidence="1">
    <location>
        <begin position="1"/>
        <end position="23"/>
    </location>
</feature>
<organism evidence="2">
    <name type="scientific">Ixodes ricinus</name>
    <name type="common">Common tick</name>
    <name type="synonym">Acarus ricinus</name>
    <dbReference type="NCBI Taxonomy" id="34613"/>
    <lineage>
        <taxon>Eukaryota</taxon>
        <taxon>Metazoa</taxon>
        <taxon>Ecdysozoa</taxon>
        <taxon>Arthropoda</taxon>
        <taxon>Chelicerata</taxon>
        <taxon>Arachnida</taxon>
        <taxon>Acari</taxon>
        <taxon>Parasitiformes</taxon>
        <taxon>Ixodida</taxon>
        <taxon>Ixodoidea</taxon>
        <taxon>Ixodidae</taxon>
        <taxon>Ixodinae</taxon>
        <taxon>Ixodes</taxon>
    </lineage>
</organism>
<dbReference type="EMBL" id="GIFC01001000">
    <property type="protein sequence ID" value="MXU83083.1"/>
    <property type="molecule type" value="Transcribed_RNA"/>
</dbReference>